<dbReference type="PROSITE" id="PS00094">
    <property type="entry name" value="C5_MTASE_1"/>
    <property type="match status" value="1"/>
</dbReference>
<dbReference type="NCBIfam" id="TIGR00675">
    <property type="entry name" value="dcm"/>
    <property type="match status" value="1"/>
</dbReference>
<dbReference type="InterPro" id="IPR029063">
    <property type="entry name" value="SAM-dependent_MTases_sf"/>
</dbReference>
<proteinExistence type="predicted"/>
<evidence type="ECO:0000256" key="4">
    <source>
        <dbReference type="ARBA" id="ARBA00022691"/>
    </source>
</evidence>
<dbReference type="Pfam" id="PF00145">
    <property type="entry name" value="DNA_methylase"/>
    <property type="match status" value="1"/>
</dbReference>
<evidence type="ECO:0000256" key="1">
    <source>
        <dbReference type="ARBA" id="ARBA00011975"/>
    </source>
</evidence>
<evidence type="ECO:0000256" key="2">
    <source>
        <dbReference type="ARBA" id="ARBA00022603"/>
    </source>
</evidence>
<keyword evidence="4" id="KW-0949">S-adenosyl-L-methionine</keyword>
<dbReference type="Gene3D" id="3.40.50.150">
    <property type="entry name" value="Vaccinia Virus protein VP39"/>
    <property type="match status" value="1"/>
</dbReference>
<dbReference type="AlphaFoldDB" id="A0A6C0BDB8"/>
<dbReference type="InterPro" id="IPR031303">
    <property type="entry name" value="C5_meth_CS"/>
</dbReference>
<dbReference type="GO" id="GO:0003886">
    <property type="term" value="F:DNA (cytosine-5-)-methyltransferase activity"/>
    <property type="evidence" value="ECO:0007669"/>
    <property type="project" value="UniProtKB-EC"/>
</dbReference>
<name>A0A6C0BDB8_9ZZZZ</name>
<dbReference type="PANTHER" id="PTHR46098:SF1">
    <property type="entry name" value="TRNA (CYTOSINE(38)-C(5))-METHYLTRANSFERASE"/>
    <property type="match status" value="1"/>
</dbReference>
<dbReference type="EC" id="2.1.1.37" evidence="1"/>
<protein>
    <recommendedName>
        <fullName evidence="1">DNA (cytosine-5-)-methyltransferase</fullName>
        <ecNumber evidence="1">2.1.1.37</ecNumber>
    </recommendedName>
</protein>
<keyword evidence="2" id="KW-0489">Methyltransferase</keyword>
<dbReference type="Gene3D" id="3.90.120.10">
    <property type="entry name" value="DNA Methylase, subunit A, domain 2"/>
    <property type="match status" value="1"/>
</dbReference>
<dbReference type="EMBL" id="MN739131">
    <property type="protein sequence ID" value="QHS90275.1"/>
    <property type="molecule type" value="Genomic_DNA"/>
</dbReference>
<dbReference type="InterPro" id="IPR001525">
    <property type="entry name" value="C5_MeTfrase"/>
</dbReference>
<dbReference type="GO" id="GO:0032259">
    <property type="term" value="P:methylation"/>
    <property type="evidence" value="ECO:0007669"/>
    <property type="project" value="UniProtKB-KW"/>
</dbReference>
<dbReference type="PROSITE" id="PS00095">
    <property type="entry name" value="C5_MTASE_2"/>
    <property type="match status" value="1"/>
</dbReference>
<reference evidence="5" key="1">
    <citation type="journal article" date="2020" name="Nature">
        <title>Giant virus diversity and host interactions through global metagenomics.</title>
        <authorList>
            <person name="Schulz F."/>
            <person name="Roux S."/>
            <person name="Paez-Espino D."/>
            <person name="Jungbluth S."/>
            <person name="Walsh D.A."/>
            <person name="Denef V.J."/>
            <person name="McMahon K.D."/>
            <person name="Konstantinidis K.T."/>
            <person name="Eloe-Fadrosh E.A."/>
            <person name="Kyrpides N.C."/>
            <person name="Woyke T."/>
        </authorList>
    </citation>
    <scope>NUCLEOTIDE SEQUENCE</scope>
    <source>
        <strain evidence="5">GVMAG-M-3300010160-60</strain>
    </source>
</reference>
<dbReference type="PRINTS" id="PR00105">
    <property type="entry name" value="C5METTRFRASE"/>
</dbReference>
<accession>A0A6C0BDB8</accession>
<evidence type="ECO:0000313" key="5">
    <source>
        <dbReference type="EMBL" id="QHS90275.1"/>
    </source>
</evidence>
<organism evidence="5">
    <name type="scientific">viral metagenome</name>
    <dbReference type="NCBI Taxonomy" id="1070528"/>
    <lineage>
        <taxon>unclassified sequences</taxon>
        <taxon>metagenomes</taxon>
        <taxon>organismal metagenomes</taxon>
    </lineage>
</organism>
<keyword evidence="3" id="KW-0808">Transferase</keyword>
<dbReference type="SUPFAM" id="SSF53335">
    <property type="entry name" value="S-adenosyl-L-methionine-dependent methyltransferases"/>
    <property type="match status" value="1"/>
</dbReference>
<evidence type="ECO:0000256" key="3">
    <source>
        <dbReference type="ARBA" id="ARBA00022679"/>
    </source>
</evidence>
<sequence length="426" mass="50690">MVYNILEIQFFKKLKILFLQYINIIYYIIDNIMSVYKFIDLFSGIGGFHLANKRLSGKCVMACDIDKNCRNVYEKNYGIVPETDITTIDIDKIPDFDVLCGGFPCQSFSNSGSKKGLADKRGQLFEYILKIANIKKPSFMFLENVKHIKKIDDGKVFEYILKRINETGYFIDEKNVFELSPHQFGIPQQRERVIFVCIREDIYNKKIKLNIISPNLPIKFDNILETNEDIIKKYKISDEEEQVLEIWDEIIKEFDVNETLSPTIMCNEFYKTYTDEEFDNLPTWKQDYIKKNKPLYKKYKEKWDPWYEKHKKLLTKKEIYGKLEWQAGKKVENDSIFNHFCQIRQSGLRIKKSKYFPTLVAICQIPIYLKERRYITPRECARLQSFPENFKLHENDKISYKQFGNSVNVDVIHYVIKNVLQSYKII</sequence>
<dbReference type="PANTHER" id="PTHR46098">
    <property type="entry name" value="TRNA (CYTOSINE(38)-C(5))-METHYLTRANSFERASE"/>
    <property type="match status" value="1"/>
</dbReference>
<dbReference type="PROSITE" id="PS51679">
    <property type="entry name" value="SAM_MT_C5"/>
    <property type="match status" value="1"/>
</dbReference>
<dbReference type="InterPro" id="IPR018117">
    <property type="entry name" value="C5_DNA_meth_AS"/>
</dbReference>
<dbReference type="InterPro" id="IPR050750">
    <property type="entry name" value="C5-MTase"/>
</dbReference>